<evidence type="ECO:0000256" key="4">
    <source>
        <dbReference type="ARBA" id="ARBA00023136"/>
    </source>
</evidence>
<feature type="transmembrane region" description="Helical" evidence="6">
    <location>
        <begin position="885"/>
        <end position="908"/>
    </location>
</feature>
<feature type="region of interest" description="Disordered" evidence="5">
    <location>
        <begin position="329"/>
        <end position="353"/>
    </location>
</feature>
<feature type="compositionally biased region" description="Basic and acidic residues" evidence="5">
    <location>
        <begin position="614"/>
        <end position="635"/>
    </location>
</feature>
<dbReference type="AlphaFoldDB" id="A0A9P5YD36"/>
<comment type="caution">
    <text evidence="8">The sequence shown here is derived from an EMBL/GenBank/DDBJ whole genome shotgun (WGS) entry which is preliminary data.</text>
</comment>
<evidence type="ECO:0000256" key="3">
    <source>
        <dbReference type="ARBA" id="ARBA00022989"/>
    </source>
</evidence>
<feature type="domain" description="Amino acid transporter transmembrane" evidence="7">
    <location>
        <begin position="811"/>
        <end position="1193"/>
    </location>
</feature>
<dbReference type="InterPro" id="IPR053205">
    <property type="entry name" value="GHMP_kinase_L-arabinokinase"/>
</dbReference>
<feature type="transmembrane region" description="Helical" evidence="6">
    <location>
        <begin position="952"/>
        <end position="972"/>
    </location>
</feature>
<feature type="transmembrane region" description="Helical" evidence="6">
    <location>
        <begin position="842"/>
        <end position="864"/>
    </location>
</feature>
<evidence type="ECO:0000313" key="9">
    <source>
        <dbReference type="Proteomes" id="UP000807353"/>
    </source>
</evidence>
<comment type="subcellular location">
    <subcellularLocation>
        <location evidence="1">Membrane</location>
    </subcellularLocation>
</comment>
<name>A0A9P5YD36_9AGAR</name>
<keyword evidence="9" id="KW-1185">Reference proteome</keyword>
<organism evidence="8 9">
    <name type="scientific">Collybia nuda</name>
    <dbReference type="NCBI Taxonomy" id="64659"/>
    <lineage>
        <taxon>Eukaryota</taxon>
        <taxon>Fungi</taxon>
        <taxon>Dikarya</taxon>
        <taxon>Basidiomycota</taxon>
        <taxon>Agaricomycotina</taxon>
        <taxon>Agaricomycetes</taxon>
        <taxon>Agaricomycetidae</taxon>
        <taxon>Agaricales</taxon>
        <taxon>Tricholomatineae</taxon>
        <taxon>Clitocybaceae</taxon>
        <taxon>Collybia</taxon>
    </lineage>
</organism>
<feature type="compositionally biased region" description="Basic and acidic residues" evidence="5">
    <location>
        <begin position="340"/>
        <end position="353"/>
    </location>
</feature>
<dbReference type="Proteomes" id="UP000807353">
    <property type="component" value="Unassembled WGS sequence"/>
</dbReference>
<dbReference type="InterPro" id="IPR013057">
    <property type="entry name" value="AA_transpt_TM"/>
</dbReference>
<keyword evidence="2 6" id="KW-0812">Transmembrane</keyword>
<feature type="compositionally biased region" description="Basic residues" evidence="5">
    <location>
        <begin position="791"/>
        <end position="803"/>
    </location>
</feature>
<evidence type="ECO:0000256" key="5">
    <source>
        <dbReference type="SAM" id="MobiDB-lite"/>
    </source>
</evidence>
<feature type="transmembrane region" description="Helical" evidence="6">
    <location>
        <begin position="994"/>
        <end position="1014"/>
    </location>
</feature>
<dbReference type="PANTHER" id="PTHR38134:SF2">
    <property type="entry name" value="GALACTOKINASE"/>
    <property type="match status" value="1"/>
</dbReference>
<dbReference type="Pfam" id="PF01490">
    <property type="entry name" value="Aa_trans"/>
    <property type="match status" value="1"/>
</dbReference>
<evidence type="ECO:0000256" key="1">
    <source>
        <dbReference type="ARBA" id="ARBA00004370"/>
    </source>
</evidence>
<evidence type="ECO:0000256" key="6">
    <source>
        <dbReference type="SAM" id="Phobius"/>
    </source>
</evidence>
<dbReference type="GO" id="GO:0016020">
    <property type="term" value="C:membrane"/>
    <property type="evidence" value="ECO:0007669"/>
    <property type="project" value="UniProtKB-SubCell"/>
</dbReference>
<reference evidence="8" key="1">
    <citation type="submission" date="2020-11" db="EMBL/GenBank/DDBJ databases">
        <authorList>
            <consortium name="DOE Joint Genome Institute"/>
            <person name="Ahrendt S."/>
            <person name="Riley R."/>
            <person name="Andreopoulos W."/>
            <person name="Labutti K."/>
            <person name="Pangilinan J."/>
            <person name="Ruiz-Duenas F.J."/>
            <person name="Barrasa J.M."/>
            <person name="Sanchez-Garcia M."/>
            <person name="Camarero S."/>
            <person name="Miyauchi S."/>
            <person name="Serrano A."/>
            <person name="Linde D."/>
            <person name="Babiker R."/>
            <person name="Drula E."/>
            <person name="Ayuso-Fernandez I."/>
            <person name="Pacheco R."/>
            <person name="Padilla G."/>
            <person name="Ferreira P."/>
            <person name="Barriuso J."/>
            <person name="Kellner H."/>
            <person name="Castanera R."/>
            <person name="Alfaro M."/>
            <person name="Ramirez L."/>
            <person name="Pisabarro A.G."/>
            <person name="Kuo A."/>
            <person name="Tritt A."/>
            <person name="Lipzen A."/>
            <person name="He G."/>
            <person name="Yan M."/>
            <person name="Ng V."/>
            <person name="Cullen D."/>
            <person name="Martin F."/>
            <person name="Rosso M.-N."/>
            <person name="Henrissat B."/>
            <person name="Hibbett D."/>
            <person name="Martinez A.T."/>
            <person name="Grigoriev I.V."/>
        </authorList>
    </citation>
    <scope>NUCLEOTIDE SEQUENCE</scope>
    <source>
        <strain evidence="8">CBS 247.69</strain>
    </source>
</reference>
<feature type="transmembrane region" description="Helical" evidence="6">
    <location>
        <begin position="1116"/>
        <end position="1133"/>
    </location>
</feature>
<keyword evidence="3 6" id="KW-1133">Transmembrane helix</keyword>
<evidence type="ECO:0000256" key="2">
    <source>
        <dbReference type="ARBA" id="ARBA00022692"/>
    </source>
</evidence>
<feature type="compositionally biased region" description="Acidic residues" evidence="5">
    <location>
        <begin position="752"/>
        <end position="765"/>
    </location>
</feature>
<gene>
    <name evidence="8" type="ORF">BDZ94DRAFT_1157836</name>
</gene>
<feature type="transmembrane region" description="Helical" evidence="6">
    <location>
        <begin position="1139"/>
        <end position="1160"/>
    </location>
</feature>
<dbReference type="EMBL" id="MU150241">
    <property type="protein sequence ID" value="KAF9466587.1"/>
    <property type="molecule type" value="Genomic_DNA"/>
</dbReference>
<protein>
    <submittedName>
        <fullName evidence="8">Transmembrane amino acid transporter protein-domain-containing protein</fullName>
    </submittedName>
</protein>
<sequence>MAPLCFAYYCSGHGYGHATRVSAFACHLLSLPPSIRPTVYIVSSAPQHVFSDCITAGAVYRYAEIDPIIVQPLAYRVDRQKSIDVLKLFLGRKSVILEFERQWLLEIRAHAVLSDAAFLGCLAAKAAGIPSILITNFTFDSVYSYLSTDVIDTPYPKEQSQLAPNSSPTVQHQFAELAPDIPVSPSDLEPLVEQIHQGYRCAELLLLLPGNIPIPSFCVNPPLPSRDWVNVQSNMFHPNVIRLLTEDPSLCQLHPSIPFDNPSSFPQTKKPRSIISTPLIVRSPKQAPSVYTPEGRSRLLASIGVPIDLHDPERTKILVVSFGGQVFRKPSRSRSQSRNSSREPSPDLLPKETATETVNGFGISRLIFLKSAYIHDLKLSLLKIRQPSFPSVTPPRLSTPSHLWIPGAPPASKPVAVPTSPVDFNVPSLATIPPTPNESGYFDLDKIPNEFREPQLLPDPSWIAIVCGVSKDQWDEGGDNEDSGLPEDFFVAPKDIYMPDLTAMSDVLLGKLGYGTVSECVDSCTPFVYVSRPLFIEEHGLRHLLTKEGVGVELLRQSYEAGDWADVVEEAWARGRDSKRKKRADMAAGIVVDLVEMPDEEKVKVLRRHLVSKEERNNGHGEARSIADSDLEAPHVPDVGSSRRSSSGANAGPMREDSEPFPIPYHAPGADVTHDIYKWHADQRKVGRVRSVSFAGPSQQPDPAFEHIHEPGGFRRNYVILRATEQGVEEPRILNNFIDFLFIFGHFAGEDLEEDDDESREEDVEQNIAGTSTSSSTNHVDTTETTPLLKNRSRSKSRSRRRGNSVGPHGNATVTQAVLMLLKAFVGTGVLFLGKAFYNGGLLFSSVTFVFIAMISLYSFLLLVKTKFVVSGSFGEIGGTLYGPWMRYIILGSIVVSQMGFVAAYTIFVAQNLQAFVLGITHCLKLIPVQYFILSQLIIFLPLVLIRDLAKLSSTALIADAFILAGLIYIFGSEIKIVASKGIADIQLFNSKDFSLFIGTAVFSFEGIGLVIPITDAMREPHKFPAVLTGVMAFLTILFGGAGALAYMTFGSDVQTVVLVNLDSESKMVQSVQFIYSLAILLSVPLQLFPAVRILENGLFTRSGKADTRIKWYKNIFRFAMVMACTGISWVGAADLDKFVAFVGSFACVPLCYVYPAMLHYRACARTRKQKIADIVMIVFGLTAAAYTTTQTVRVSIFSIFYSLDDADNFPALQLMLEPATGPPRLGSCDPPN</sequence>
<dbReference type="PANTHER" id="PTHR38134">
    <property type="entry name" value="SLR1395 PROTEIN"/>
    <property type="match status" value="1"/>
</dbReference>
<dbReference type="OrthoDB" id="1684102at2759"/>
<feature type="transmembrane region" description="Helical" evidence="6">
    <location>
        <begin position="1026"/>
        <end position="1050"/>
    </location>
</feature>
<feature type="transmembrane region" description="Helical" evidence="6">
    <location>
        <begin position="928"/>
        <end position="945"/>
    </location>
</feature>
<accession>A0A9P5YD36</accession>
<evidence type="ECO:0000313" key="8">
    <source>
        <dbReference type="EMBL" id="KAF9466587.1"/>
    </source>
</evidence>
<proteinExistence type="predicted"/>
<feature type="compositionally biased region" description="Polar residues" evidence="5">
    <location>
        <begin position="768"/>
        <end position="788"/>
    </location>
</feature>
<keyword evidence="4 6" id="KW-0472">Membrane</keyword>
<evidence type="ECO:0000259" key="7">
    <source>
        <dbReference type="Pfam" id="PF01490"/>
    </source>
</evidence>
<feature type="region of interest" description="Disordered" evidence="5">
    <location>
        <begin position="614"/>
        <end position="664"/>
    </location>
</feature>
<feature type="region of interest" description="Disordered" evidence="5">
    <location>
        <begin position="752"/>
        <end position="809"/>
    </location>
</feature>